<dbReference type="RefSeq" id="WP_152640154.1">
    <property type="nucleotide sequence ID" value="NZ_CP022437.1"/>
</dbReference>
<name>A0A221MGZ3_9BACI</name>
<accession>A0A221MGZ3</accession>
<evidence type="ECO:0000313" key="2">
    <source>
        <dbReference type="Proteomes" id="UP000204391"/>
    </source>
</evidence>
<dbReference type="EMBL" id="CP022437">
    <property type="protein sequence ID" value="ASN06882.1"/>
    <property type="molecule type" value="Genomic_DNA"/>
</dbReference>
<dbReference type="KEGG" id="vne:CFK40_18640"/>
<sequence>MKDKSKSIIRVHDNLNKTQEVLYQKEFKRANSIYQQNSQKSSRS</sequence>
<reference evidence="1 2" key="1">
    <citation type="journal article" date="2003" name="Int. J. Syst. Evol. Microbiol.">
        <title>Virgibacillus carmonensis sp. nov., Virgibacillus necropolis sp. nov. and Virgibacillus picturae sp. nov., three novel species isolated from deteriorated mural paintings, transfer of the species of the genus salibacillus to Virgibacillus, as Virgibacillus marismortui comb. nov. and Virgibacillus salexigens comb. nov., and emended description of the genus Virgibacillus.</title>
        <authorList>
            <person name="Heyrman J."/>
            <person name="Logan N.A."/>
            <person name="Busse H.J."/>
            <person name="Balcaen A."/>
            <person name="Lebbe L."/>
            <person name="Rodriguez-Diaz M."/>
            <person name="Swings J."/>
            <person name="De Vos P."/>
        </authorList>
    </citation>
    <scope>NUCLEOTIDE SEQUENCE [LARGE SCALE GENOMIC DNA]</scope>
    <source>
        <strain evidence="1 2">LMG 19488</strain>
    </source>
</reference>
<dbReference type="Proteomes" id="UP000204391">
    <property type="component" value="Chromosome"/>
</dbReference>
<keyword evidence="2" id="KW-1185">Reference proteome</keyword>
<proteinExistence type="predicted"/>
<dbReference type="AlphaFoldDB" id="A0A221MGZ3"/>
<evidence type="ECO:0000313" key="1">
    <source>
        <dbReference type="EMBL" id="ASN06882.1"/>
    </source>
</evidence>
<protein>
    <submittedName>
        <fullName evidence="1">YfhE family protein</fullName>
    </submittedName>
</protein>
<organism evidence="1 2">
    <name type="scientific">Virgibacillus necropolis</name>
    <dbReference type="NCBI Taxonomy" id="163877"/>
    <lineage>
        <taxon>Bacteria</taxon>
        <taxon>Bacillati</taxon>
        <taxon>Bacillota</taxon>
        <taxon>Bacilli</taxon>
        <taxon>Bacillales</taxon>
        <taxon>Bacillaceae</taxon>
        <taxon>Virgibacillus</taxon>
    </lineage>
</organism>
<gene>
    <name evidence="1" type="ORF">CFK40_18640</name>
</gene>